<dbReference type="RefSeq" id="WP_096814791.1">
    <property type="nucleotide sequence ID" value="NZ_JXJW01000014.1"/>
</dbReference>
<accession>A0A2A5RX66</accession>
<feature type="transmembrane region" description="Helical" evidence="1">
    <location>
        <begin position="58"/>
        <end position="85"/>
    </location>
</feature>
<evidence type="ECO:0000256" key="1">
    <source>
        <dbReference type="SAM" id="Phobius"/>
    </source>
</evidence>
<dbReference type="EMBL" id="JXJW01000014">
    <property type="protein sequence ID" value="PCS05811.1"/>
    <property type="molecule type" value="Genomic_DNA"/>
</dbReference>
<keyword evidence="1" id="KW-1133">Transmembrane helix</keyword>
<name>A0A2A5RX66_9LACT</name>
<feature type="transmembrane region" description="Helical" evidence="1">
    <location>
        <begin position="21"/>
        <end position="38"/>
    </location>
</feature>
<evidence type="ECO:0000313" key="2">
    <source>
        <dbReference type="EMBL" id="PCS05811.1"/>
    </source>
</evidence>
<protein>
    <submittedName>
        <fullName evidence="2">Uncharacterized protein</fullName>
    </submittedName>
</protein>
<sequence>MEIDKSDITPPKLSRSIKTTALVILSFMAVRVIRKIFWGKSDFLALKDQLLKSDDKVWMIAMIIATFLVIWVVSSLIFGSIYYLLQRMKFNKSSRK</sequence>
<keyword evidence="1" id="KW-0812">Transmembrane</keyword>
<dbReference type="Proteomes" id="UP000218282">
    <property type="component" value="Unassembled WGS sequence"/>
</dbReference>
<keyword evidence="1" id="KW-0472">Membrane</keyword>
<dbReference type="AlphaFoldDB" id="A0A2A5RX66"/>
<organism evidence="2 3">
    <name type="scientific">Pseudolactococcus piscium</name>
    <dbReference type="NCBI Taxonomy" id="1364"/>
    <lineage>
        <taxon>Bacteria</taxon>
        <taxon>Bacillati</taxon>
        <taxon>Bacillota</taxon>
        <taxon>Bacilli</taxon>
        <taxon>Lactobacillales</taxon>
        <taxon>Streptococcaceae</taxon>
        <taxon>Pseudolactococcus</taxon>
    </lineage>
</organism>
<reference evidence="2 3" key="1">
    <citation type="submission" date="2014-12" db="EMBL/GenBank/DDBJ databases">
        <title>Draft genome sequences of 10 type strains of Lactococcus.</title>
        <authorList>
            <person name="Sun Z."/>
            <person name="Zhong Z."/>
            <person name="Liu W."/>
            <person name="Zhang W."/>
            <person name="Zhang H."/>
        </authorList>
    </citation>
    <scope>NUCLEOTIDE SEQUENCE [LARGE SCALE GENOMIC DNA]</scope>
    <source>
        <strain evidence="2 3">DSM 6634</strain>
    </source>
</reference>
<comment type="caution">
    <text evidence="2">The sequence shown here is derived from an EMBL/GenBank/DDBJ whole genome shotgun (WGS) entry which is preliminary data.</text>
</comment>
<gene>
    <name evidence="2" type="ORF">RU86_GL000566</name>
</gene>
<proteinExistence type="predicted"/>
<evidence type="ECO:0000313" key="3">
    <source>
        <dbReference type="Proteomes" id="UP000218282"/>
    </source>
</evidence>
<keyword evidence="3" id="KW-1185">Reference proteome</keyword>